<organism evidence="4 5">
    <name type="scientific">Candidatus Woesebacteria bacterium GW2011_GWB1_41_10</name>
    <dbReference type="NCBI Taxonomy" id="1618577"/>
    <lineage>
        <taxon>Bacteria</taxon>
        <taxon>Candidatus Woeseibacteriota</taxon>
    </lineage>
</organism>
<dbReference type="CDD" id="cd03809">
    <property type="entry name" value="GT4_MtfB-like"/>
    <property type="match status" value="1"/>
</dbReference>
<reference evidence="4 5" key="1">
    <citation type="journal article" date="2015" name="Nature">
        <title>rRNA introns, odd ribosomes, and small enigmatic genomes across a large radiation of phyla.</title>
        <authorList>
            <person name="Brown C.T."/>
            <person name="Hug L.A."/>
            <person name="Thomas B.C."/>
            <person name="Sharon I."/>
            <person name="Castelle C.J."/>
            <person name="Singh A."/>
            <person name="Wilkins M.J."/>
            <person name="Williams K.H."/>
            <person name="Banfield J.F."/>
        </authorList>
    </citation>
    <scope>NUCLEOTIDE SEQUENCE [LARGE SCALE GENOMIC DNA]</scope>
</reference>
<comment type="caution">
    <text evidence="4">The sequence shown here is derived from an EMBL/GenBank/DDBJ whole genome shotgun (WGS) entry which is preliminary data.</text>
</comment>
<feature type="domain" description="Glycosyltransferase subfamily 4-like N-terminal" evidence="3">
    <location>
        <begin position="15"/>
        <end position="165"/>
    </location>
</feature>
<dbReference type="InterPro" id="IPR028098">
    <property type="entry name" value="Glyco_trans_4-like_N"/>
</dbReference>
<dbReference type="Gene3D" id="3.40.50.2000">
    <property type="entry name" value="Glycogen Phosphorylase B"/>
    <property type="match status" value="2"/>
</dbReference>
<dbReference type="InterPro" id="IPR001296">
    <property type="entry name" value="Glyco_trans_1"/>
</dbReference>
<evidence type="ECO:0000313" key="4">
    <source>
        <dbReference type="EMBL" id="KKR86830.1"/>
    </source>
</evidence>
<proteinExistence type="predicted"/>
<dbReference type="SUPFAM" id="SSF53756">
    <property type="entry name" value="UDP-Glycosyltransferase/glycogen phosphorylase"/>
    <property type="match status" value="1"/>
</dbReference>
<dbReference type="GO" id="GO:0016757">
    <property type="term" value="F:glycosyltransferase activity"/>
    <property type="evidence" value="ECO:0007669"/>
    <property type="project" value="InterPro"/>
</dbReference>
<dbReference type="PANTHER" id="PTHR46401:SF2">
    <property type="entry name" value="GLYCOSYLTRANSFERASE WBBK-RELATED"/>
    <property type="match status" value="1"/>
</dbReference>
<dbReference type="Proteomes" id="UP000033858">
    <property type="component" value="Unassembled WGS sequence"/>
</dbReference>
<dbReference type="PATRIC" id="fig|1618577.3.peg.194"/>
<dbReference type="AlphaFoldDB" id="A0A0G0WQS2"/>
<evidence type="ECO:0000259" key="2">
    <source>
        <dbReference type="Pfam" id="PF00534"/>
    </source>
</evidence>
<name>A0A0G0WQS2_9BACT</name>
<dbReference type="PANTHER" id="PTHR46401">
    <property type="entry name" value="GLYCOSYLTRANSFERASE WBBK-RELATED"/>
    <property type="match status" value="1"/>
</dbReference>
<evidence type="ECO:0000256" key="1">
    <source>
        <dbReference type="ARBA" id="ARBA00022679"/>
    </source>
</evidence>
<evidence type="ECO:0000259" key="3">
    <source>
        <dbReference type="Pfam" id="PF13439"/>
    </source>
</evidence>
<keyword evidence="1 4" id="KW-0808">Transferase</keyword>
<dbReference type="GO" id="GO:0009103">
    <property type="term" value="P:lipopolysaccharide biosynthetic process"/>
    <property type="evidence" value="ECO:0007669"/>
    <property type="project" value="TreeGrafter"/>
</dbReference>
<dbReference type="Pfam" id="PF13439">
    <property type="entry name" value="Glyco_transf_4"/>
    <property type="match status" value="1"/>
</dbReference>
<feature type="domain" description="Glycosyl transferase family 1" evidence="2">
    <location>
        <begin position="191"/>
        <end position="316"/>
    </location>
</feature>
<dbReference type="Pfam" id="PF00534">
    <property type="entry name" value="Glycos_transf_1"/>
    <property type="match status" value="1"/>
</dbReference>
<sequence length="345" mass="38566">MRIAIDISQIVYGTGVSHYRRHLAEILPRIDGSNEYVLFAGAFRRKKEMLTAFPKAKVFPIPPVVADIVWNKLHILPIEKLIGEVDLIHTSDWAEPPSRFPKVTTVHDLIPLKFPRIIPKVILSAHRDRMKWVAREARRVIVPSENTKKDLVEFGFDPSIIRVIPEASNLGKVNDQDVQNVKRRYQIRNDYIISIGTKSWKNLDRIISAFHLSKSGKNLKLIVVGERKGTHFEDERGVRFLGHVPDGDLSPLLTGAKALVFASLYEGFGVPILDGFACGVPVVTSNAGSAAVLVDPYNVNSIAEGIEKALSAPKTYISLGSKRVKAFSWEKTARETLNVYKEIGE</sequence>
<gene>
    <name evidence="4" type="ORF">UU32_C0010G0013</name>
</gene>
<evidence type="ECO:0000313" key="5">
    <source>
        <dbReference type="Proteomes" id="UP000033858"/>
    </source>
</evidence>
<protein>
    <submittedName>
        <fullName evidence="4">Glycosyl transferase, group 1</fullName>
    </submittedName>
</protein>
<dbReference type="EMBL" id="LCAE01000010">
    <property type="protein sequence ID" value="KKR86830.1"/>
    <property type="molecule type" value="Genomic_DNA"/>
</dbReference>
<accession>A0A0G0WQS2</accession>